<dbReference type="Proteomes" id="UP000500938">
    <property type="component" value="Chromosome"/>
</dbReference>
<dbReference type="SUPFAM" id="SSF52540">
    <property type="entry name" value="P-loop containing nucleoside triphosphate hydrolases"/>
    <property type="match status" value="1"/>
</dbReference>
<dbReference type="GO" id="GO:0005524">
    <property type="term" value="F:ATP binding"/>
    <property type="evidence" value="ECO:0007669"/>
    <property type="project" value="UniProtKB-UniRule"/>
</dbReference>
<evidence type="ECO:0000256" key="3">
    <source>
        <dbReference type="ARBA" id="ARBA00022531"/>
    </source>
</evidence>
<dbReference type="NCBIfam" id="TIGR02030">
    <property type="entry name" value="BchI-ChlI"/>
    <property type="match status" value="1"/>
</dbReference>
<comment type="pathway">
    <text evidence="1 10">Porphyrin-containing compound metabolism; bacteriochlorophyll biosynthesis.</text>
</comment>
<dbReference type="InterPro" id="IPR027417">
    <property type="entry name" value="P-loop_NTPase"/>
</dbReference>
<evidence type="ECO:0000256" key="6">
    <source>
        <dbReference type="ARBA" id="ARBA00022840"/>
    </source>
</evidence>
<dbReference type="SMART" id="SM00382">
    <property type="entry name" value="AAA"/>
    <property type="match status" value="1"/>
</dbReference>
<evidence type="ECO:0000256" key="10">
    <source>
        <dbReference type="RuleBase" id="RU362087"/>
    </source>
</evidence>
<dbReference type="InterPro" id="IPR000523">
    <property type="entry name" value="Mg_chelatse_chII-like_cat_dom"/>
</dbReference>
<evidence type="ECO:0000256" key="2">
    <source>
        <dbReference type="ARBA" id="ARBA00005799"/>
    </source>
</evidence>
<dbReference type="EMBL" id="CP053085">
    <property type="protein sequence ID" value="QJR35589.1"/>
    <property type="molecule type" value="Genomic_DNA"/>
</dbReference>
<evidence type="ECO:0000256" key="7">
    <source>
        <dbReference type="ARBA" id="ARBA00023171"/>
    </source>
</evidence>
<dbReference type="EC" id="6.6.1.1" evidence="10"/>
<evidence type="ECO:0000256" key="4">
    <source>
        <dbReference type="ARBA" id="ARBA00022598"/>
    </source>
</evidence>
<keyword evidence="7 10" id="KW-0149">Chlorophyll biosynthesis</keyword>
<dbReference type="GO" id="GO:0015979">
    <property type="term" value="P:photosynthesis"/>
    <property type="evidence" value="ECO:0007669"/>
    <property type="project" value="UniProtKB-UniRule"/>
</dbReference>
<dbReference type="InterPro" id="IPR045006">
    <property type="entry name" value="CHLI-like"/>
</dbReference>
<evidence type="ECO:0000256" key="8">
    <source>
        <dbReference type="ARBA" id="ARBA00048693"/>
    </source>
</evidence>
<comment type="similarity">
    <text evidence="2 10">Belongs to the Mg-chelatase subunits D/I family.</text>
</comment>
<dbReference type="PANTHER" id="PTHR32039:SF9">
    <property type="entry name" value="MAGNESIUM-CHELATASE SUBUNIT CHLI-2, CHLOROPLASTIC"/>
    <property type="match status" value="1"/>
</dbReference>
<evidence type="ECO:0000259" key="11">
    <source>
        <dbReference type="SMART" id="SM00382"/>
    </source>
</evidence>
<dbReference type="CDD" id="cd00009">
    <property type="entry name" value="AAA"/>
    <property type="match status" value="1"/>
</dbReference>
<accession>A0A6M4IPC1</accession>
<comment type="catalytic activity">
    <reaction evidence="8 10">
        <text>protoporphyrin IX + Mg(2+) + ATP + H2O = Mg-protoporphyrin IX + ADP + phosphate + 3 H(+)</text>
        <dbReference type="Rhea" id="RHEA:13961"/>
        <dbReference type="ChEBI" id="CHEBI:15377"/>
        <dbReference type="ChEBI" id="CHEBI:15378"/>
        <dbReference type="ChEBI" id="CHEBI:18420"/>
        <dbReference type="ChEBI" id="CHEBI:30616"/>
        <dbReference type="ChEBI" id="CHEBI:43474"/>
        <dbReference type="ChEBI" id="CHEBI:57306"/>
        <dbReference type="ChEBI" id="CHEBI:60492"/>
        <dbReference type="ChEBI" id="CHEBI:456216"/>
        <dbReference type="EC" id="6.6.1.1"/>
    </reaction>
</comment>
<sequence length="347" mass="37534">MRPVFPFSAIVGQDEMKLALLLVAVDPSIGGVMVFGDRGTGKSTAVRALAGLLPPMKVVAGCRYGCDPQANGARCDECQARAVSGGHTKTALAPVPVVDLPLGATEDRVVGALDLEKALTTGEKAFEPGLLARAHRGFLYVDEVNLLEDHLVDLLLDAAATGENVVEREGVSIRHPSRFVLVGSGNPEEGELRPQLLDRFGLAVDVRTPTVIATRIDVIKRRDAFDRDPVAFMTHWHKADAKVRRHLEKARARLDALVVSDEVLERAATLCSQLGTDGLRGELTLLRTSRAMAAYDGDEAVTLTHLRRIAPMALRHRLRRNVLDDAGSTTRVERAIAELWGDVVGGR</sequence>
<keyword evidence="10" id="KW-0077">Bacteriochlorophyll biosynthesis</keyword>
<dbReference type="InterPro" id="IPR003593">
    <property type="entry name" value="AAA+_ATPase"/>
</dbReference>
<keyword evidence="4 10" id="KW-0436">Ligase</keyword>
<dbReference type="PANTHER" id="PTHR32039">
    <property type="entry name" value="MAGNESIUM-CHELATASE SUBUNIT CHLI"/>
    <property type="match status" value="1"/>
</dbReference>
<keyword evidence="3 10" id="KW-0602">Photosynthesis</keyword>
<dbReference type="AlphaFoldDB" id="A0A6M4IPC1"/>
<dbReference type="InterPro" id="IPR041628">
    <property type="entry name" value="ChlI/MoxR_AAA_lid"/>
</dbReference>
<dbReference type="UniPathway" id="UPA00669"/>
<dbReference type="Gene3D" id="3.40.50.300">
    <property type="entry name" value="P-loop containing nucleotide triphosphate hydrolases"/>
    <property type="match status" value="1"/>
</dbReference>
<reference evidence="12 13" key="1">
    <citation type="submission" date="2020-05" db="EMBL/GenBank/DDBJ databases">
        <title>Complete genome sequence of Gemmatimonas greenlandica TET16.</title>
        <authorList>
            <person name="Zeng Y."/>
        </authorList>
    </citation>
    <scope>NUCLEOTIDE SEQUENCE [LARGE SCALE GENOMIC DNA]</scope>
    <source>
        <strain evidence="12 13">TET16</strain>
    </source>
</reference>
<protein>
    <recommendedName>
        <fullName evidence="10">Mg-protoporphyrin IX chelatase</fullName>
        <ecNumber evidence="10">6.6.1.1</ecNumber>
    </recommendedName>
</protein>
<name>A0A6M4IPC1_9BACT</name>
<keyword evidence="13" id="KW-1185">Reference proteome</keyword>
<dbReference type="Pfam" id="PF01078">
    <property type="entry name" value="Mg_chelatase"/>
    <property type="match status" value="1"/>
</dbReference>
<evidence type="ECO:0000256" key="1">
    <source>
        <dbReference type="ARBA" id="ARBA00004800"/>
    </source>
</evidence>
<dbReference type="RefSeq" id="WP_171225021.1">
    <property type="nucleotide sequence ID" value="NZ_CP053085.1"/>
</dbReference>
<keyword evidence="5 10" id="KW-0547">Nucleotide-binding</keyword>
<keyword evidence="6 10" id="KW-0067">ATP-binding</keyword>
<organism evidence="12 13">
    <name type="scientific">Gemmatimonas groenlandica</name>
    <dbReference type="NCBI Taxonomy" id="2732249"/>
    <lineage>
        <taxon>Bacteria</taxon>
        <taxon>Pseudomonadati</taxon>
        <taxon>Gemmatimonadota</taxon>
        <taxon>Gemmatimonadia</taxon>
        <taxon>Gemmatimonadales</taxon>
        <taxon>Gemmatimonadaceae</taxon>
        <taxon>Gemmatimonas</taxon>
    </lineage>
</organism>
<proteinExistence type="inferred from homology"/>
<evidence type="ECO:0000313" key="13">
    <source>
        <dbReference type="Proteomes" id="UP000500938"/>
    </source>
</evidence>
<dbReference type="KEGG" id="ggr:HKW67_08750"/>
<dbReference type="Gene3D" id="1.10.8.80">
    <property type="entry name" value="Magnesium chelatase subunit I, C-Terminal domain"/>
    <property type="match status" value="1"/>
</dbReference>
<evidence type="ECO:0000256" key="5">
    <source>
        <dbReference type="ARBA" id="ARBA00022741"/>
    </source>
</evidence>
<dbReference type="GO" id="GO:0030494">
    <property type="term" value="P:bacteriochlorophyll biosynthetic process"/>
    <property type="evidence" value="ECO:0007669"/>
    <property type="project" value="UniProtKB-UniPathway"/>
</dbReference>
<evidence type="ECO:0000313" key="12">
    <source>
        <dbReference type="EMBL" id="QJR35589.1"/>
    </source>
</evidence>
<feature type="domain" description="AAA+ ATPase" evidence="11">
    <location>
        <begin position="28"/>
        <end position="210"/>
    </location>
</feature>
<dbReference type="GO" id="GO:0016851">
    <property type="term" value="F:magnesium chelatase activity"/>
    <property type="evidence" value="ECO:0007669"/>
    <property type="project" value="UniProtKB-UniRule"/>
</dbReference>
<dbReference type="Pfam" id="PF17863">
    <property type="entry name" value="AAA_lid_2"/>
    <property type="match status" value="1"/>
</dbReference>
<evidence type="ECO:0000256" key="9">
    <source>
        <dbReference type="ARBA" id="ARBA00053551"/>
    </source>
</evidence>
<gene>
    <name evidence="12" type="primary">bchI</name>
    <name evidence="12" type="ORF">HKW67_08750</name>
</gene>
<comment type="function">
    <text evidence="9 10">Involved in bacteriochlorophyll biosynthesis; introduces a magnesium ion into protoporphyrin IX to yield Mg-protoporphyrin IX.</text>
</comment>
<dbReference type="InterPro" id="IPR011775">
    <property type="entry name" value="Mg_chelatase_ATPase-isu"/>
</dbReference>